<keyword evidence="4" id="KW-0131">Cell cycle</keyword>
<dbReference type="OrthoDB" id="6373236at2759"/>
<evidence type="ECO:0000259" key="6">
    <source>
        <dbReference type="Pfam" id="PF02234"/>
    </source>
</evidence>
<gene>
    <name evidence="7" type="ORF">EUGRSUZ_H00066</name>
</gene>
<dbReference type="PANTHER" id="PTHR46776">
    <property type="entry name" value="CYCLIN-DEPENDENT KINASE INHIBITOR 4-RELATED"/>
    <property type="match status" value="1"/>
</dbReference>
<dbReference type="Gene3D" id="4.10.365.10">
    <property type="entry name" value="p27"/>
    <property type="match status" value="1"/>
</dbReference>
<name>A0A059ATS5_EUCGR</name>
<dbReference type="eggNOG" id="ENOG502QXA1">
    <property type="taxonomic scope" value="Eukaryota"/>
</dbReference>
<evidence type="ECO:0000256" key="4">
    <source>
        <dbReference type="ARBA" id="ARBA00023306"/>
    </source>
</evidence>
<dbReference type="PIRSF" id="PIRSF017811">
    <property type="entry name" value="CDK_inhib_pln"/>
    <property type="match status" value="1"/>
</dbReference>
<feature type="compositionally biased region" description="Pro residues" evidence="5">
    <location>
        <begin position="58"/>
        <end position="68"/>
    </location>
</feature>
<dbReference type="EMBL" id="KK198760">
    <property type="protein sequence ID" value="KCW57263.1"/>
    <property type="molecule type" value="Genomic_DNA"/>
</dbReference>
<dbReference type="OMA" id="RNIPTTH"/>
<keyword evidence="3" id="KW-0649">Protein kinase inhibitor</keyword>
<dbReference type="GO" id="GO:0004861">
    <property type="term" value="F:cyclin-dependent protein serine/threonine kinase inhibitor activity"/>
    <property type="evidence" value="ECO:0000318"/>
    <property type="project" value="GO_Central"/>
</dbReference>
<dbReference type="KEGG" id="egr:104456034"/>
<evidence type="ECO:0000313" key="7">
    <source>
        <dbReference type="EMBL" id="KCW57263.1"/>
    </source>
</evidence>
<dbReference type="Pfam" id="PF02234">
    <property type="entry name" value="CDI"/>
    <property type="match status" value="1"/>
</dbReference>
<evidence type="ECO:0000256" key="3">
    <source>
        <dbReference type="ARBA" id="ARBA00023013"/>
    </source>
</evidence>
<dbReference type="GO" id="GO:0005654">
    <property type="term" value="C:nucleoplasm"/>
    <property type="evidence" value="ECO:0007669"/>
    <property type="project" value="UniProtKB-SubCell"/>
</dbReference>
<dbReference type="InterPro" id="IPR003175">
    <property type="entry name" value="CDI_dom"/>
</dbReference>
<dbReference type="GO" id="GO:0051726">
    <property type="term" value="P:regulation of cell cycle"/>
    <property type="evidence" value="ECO:0007669"/>
    <property type="project" value="InterPro"/>
</dbReference>
<dbReference type="InParanoid" id="A0A059ATS5"/>
<dbReference type="Gramene" id="KCW57263">
    <property type="protein sequence ID" value="KCW57263"/>
    <property type="gene ID" value="EUGRSUZ_H00066"/>
</dbReference>
<dbReference type="STRING" id="71139.A0A059ATS5"/>
<organism evidence="7">
    <name type="scientific">Eucalyptus grandis</name>
    <name type="common">Flooded gum</name>
    <dbReference type="NCBI Taxonomy" id="71139"/>
    <lineage>
        <taxon>Eukaryota</taxon>
        <taxon>Viridiplantae</taxon>
        <taxon>Streptophyta</taxon>
        <taxon>Embryophyta</taxon>
        <taxon>Tracheophyta</taxon>
        <taxon>Spermatophyta</taxon>
        <taxon>Magnoliopsida</taxon>
        <taxon>eudicotyledons</taxon>
        <taxon>Gunneridae</taxon>
        <taxon>Pentapetalae</taxon>
        <taxon>rosids</taxon>
        <taxon>malvids</taxon>
        <taxon>Myrtales</taxon>
        <taxon>Myrtaceae</taxon>
        <taxon>Myrtoideae</taxon>
        <taxon>Eucalypteae</taxon>
        <taxon>Eucalyptus</taxon>
    </lineage>
</organism>
<evidence type="ECO:0000256" key="1">
    <source>
        <dbReference type="ARBA" id="ARBA00004642"/>
    </source>
</evidence>
<protein>
    <recommendedName>
        <fullName evidence="6">Cyclin-dependent kinase inhibitor domain-containing protein</fullName>
    </recommendedName>
</protein>
<feature type="compositionally biased region" description="Low complexity" evidence="5">
    <location>
        <begin position="111"/>
        <end position="121"/>
    </location>
</feature>
<feature type="domain" description="Cyclin-dependent kinase inhibitor" evidence="6">
    <location>
        <begin position="237"/>
        <end position="282"/>
    </location>
</feature>
<dbReference type="GO" id="GO:0005634">
    <property type="term" value="C:nucleus"/>
    <property type="evidence" value="ECO:0000318"/>
    <property type="project" value="GO_Central"/>
</dbReference>
<dbReference type="InterPro" id="IPR044275">
    <property type="entry name" value="KRP"/>
</dbReference>
<feature type="compositionally biased region" description="Low complexity" evidence="5">
    <location>
        <begin position="42"/>
        <end position="57"/>
    </location>
</feature>
<dbReference type="GO" id="GO:0045740">
    <property type="term" value="P:positive regulation of DNA replication"/>
    <property type="evidence" value="ECO:0000318"/>
    <property type="project" value="GO_Central"/>
</dbReference>
<reference evidence="7" key="1">
    <citation type="submission" date="2013-07" db="EMBL/GenBank/DDBJ databases">
        <title>The genome of Eucalyptus grandis.</title>
        <authorList>
            <person name="Schmutz J."/>
            <person name="Hayes R."/>
            <person name="Myburg A."/>
            <person name="Tuskan G."/>
            <person name="Grattapaglia D."/>
            <person name="Rokhsar D.S."/>
        </authorList>
    </citation>
    <scope>NUCLEOTIDE SEQUENCE</scope>
    <source>
        <tissue evidence="7">Leaf extractions</tissue>
    </source>
</reference>
<evidence type="ECO:0000256" key="2">
    <source>
        <dbReference type="ARBA" id="ARBA00010274"/>
    </source>
</evidence>
<accession>A0A059ATS5</accession>
<evidence type="ECO:0000256" key="5">
    <source>
        <dbReference type="SAM" id="MobiDB-lite"/>
    </source>
</evidence>
<proteinExistence type="inferred from homology"/>
<feature type="compositionally biased region" description="Basic and acidic residues" evidence="5">
    <location>
        <begin position="145"/>
        <end position="160"/>
    </location>
</feature>
<comment type="similarity">
    <text evidence="2">Belongs to the CDI family. ICK/KRP subfamily.</text>
</comment>
<feature type="compositionally biased region" description="Low complexity" evidence="5">
    <location>
        <begin position="212"/>
        <end position="222"/>
    </location>
</feature>
<dbReference type="InterPro" id="IPR044898">
    <property type="entry name" value="CDI_dom_sf"/>
</dbReference>
<sequence length="284" mass="30539">MGKYIRKAKAAGELAVMEATQSSLGVRTRAKTLASQRLQKSPPATATATATATAPATAQPPTPPPPPAAAASCSGSYLQLRSRRLPKPPILVRPSHYSKRQRKVVGPSAKSPGRASSPNPRARSRLRVGSMESVGSFLSNSEGGGGDKSKGGGEEAKDEGNAAENDNECSSNADLGVGEASFGDNVLEFEGRERSTRESTPCSLIRDPEAVRTPSSTTRPTTLTETNRRIHNVDGRHIPTTHEMDEFFAGAEEEQQKIFIEKYNFDPVTDKPLPGRFEWRKLDP</sequence>
<dbReference type="AlphaFoldDB" id="A0A059ATS5"/>
<feature type="region of interest" description="Disordered" evidence="5">
    <location>
        <begin position="21"/>
        <end position="222"/>
    </location>
</feature>
<comment type="subcellular location">
    <subcellularLocation>
        <location evidence="1">Nucleus</location>
        <location evidence="1">Nucleoplasm</location>
    </subcellularLocation>
</comment>